<dbReference type="Proteomes" id="UP000701853">
    <property type="component" value="Chromosome 5"/>
</dbReference>
<keyword evidence="2" id="KW-1185">Reference proteome</keyword>
<protein>
    <submittedName>
        <fullName evidence="1">Uncharacterized protein</fullName>
    </submittedName>
</protein>
<name>A0A8J5Z5Y0_9ROSI</name>
<gene>
    <name evidence="1" type="ORF">CXB51_009801</name>
</gene>
<comment type="caution">
    <text evidence="1">The sequence shown here is derived from an EMBL/GenBank/DDBJ whole genome shotgun (WGS) entry which is preliminary data.</text>
</comment>
<evidence type="ECO:0000313" key="1">
    <source>
        <dbReference type="EMBL" id="KAG8492301.1"/>
    </source>
</evidence>
<evidence type="ECO:0000313" key="2">
    <source>
        <dbReference type="Proteomes" id="UP000701853"/>
    </source>
</evidence>
<dbReference type="EMBL" id="JAHUZN010000005">
    <property type="protein sequence ID" value="KAG8492301.1"/>
    <property type="molecule type" value="Genomic_DNA"/>
</dbReference>
<dbReference type="AlphaFoldDB" id="A0A8J5Z5Y0"/>
<reference evidence="1 2" key="1">
    <citation type="journal article" date="2021" name="bioRxiv">
        <title>The Gossypium anomalum genome as a resource for cotton improvement and evolutionary analysis of hybrid incompatibility.</title>
        <authorList>
            <person name="Grover C.E."/>
            <person name="Yuan D."/>
            <person name="Arick M.A."/>
            <person name="Miller E.R."/>
            <person name="Hu G."/>
            <person name="Peterson D.G."/>
            <person name="Wendel J.F."/>
            <person name="Udall J.A."/>
        </authorList>
    </citation>
    <scope>NUCLEOTIDE SEQUENCE [LARGE SCALE GENOMIC DNA]</scope>
    <source>
        <strain evidence="1">JFW-Udall</strain>
        <tissue evidence="1">Leaf</tissue>
    </source>
</reference>
<proteinExistence type="predicted"/>
<accession>A0A8J5Z5Y0</accession>
<dbReference type="OrthoDB" id="1718935at2759"/>
<organism evidence="1 2">
    <name type="scientific">Gossypium anomalum</name>
    <dbReference type="NCBI Taxonomy" id="47600"/>
    <lineage>
        <taxon>Eukaryota</taxon>
        <taxon>Viridiplantae</taxon>
        <taxon>Streptophyta</taxon>
        <taxon>Embryophyta</taxon>
        <taxon>Tracheophyta</taxon>
        <taxon>Spermatophyta</taxon>
        <taxon>Magnoliopsida</taxon>
        <taxon>eudicotyledons</taxon>
        <taxon>Gunneridae</taxon>
        <taxon>Pentapetalae</taxon>
        <taxon>rosids</taxon>
        <taxon>malvids</taxon>
        <taxon>Malvales</taxon>
        <taxon>Malvaceae</taxon>
        <taxon>Malvoideae</taxon>
        <taxon>Gossypium</taxon>
    </lineage>
</organism>
<sequence length="150" mass="17416">MLDSRVINDSLFYSDFIKRRDFIRKEAEETWRVGRLIGMTTEVDDDLVAGLSIKCGSVKKLVVNSKIDLIILLETKLEKVEDEIVQMIWKDSNRWCDCGALKDHYPRLFALDKDKVANAKDYSQNGCFDHQIWSSFFQRSRFCLGVGIIE</sequence>